<dbReference type="EMBL" id="PIDS01002127">
    <property type="protein sequence ID" value="PLL16671.1"/>
    <property type="molecule type" value="Genomic_DNA"/>
</dbReference>
<dbReference type="AlphaFoldDB" id="A0A2J4PCZ5"/>
<proteinExistence type="predicted"/>
<evidence type="ECO:0000313" key="1">
    <source>
        <dbReference type="EMBL" id="PLL16671.1"/>
    </source>
</evidence>
<protein>
    <submittedName>
        <fullName evidence="1">Uncharacterized protein</fullName>
    </submittedName>
</protein>
<reference evidence="1 2" key="2">
    <citation type="submission" date="2018-01" db="EMBL/GenBank/DDBJ databases">
        <title>Genomic study of Klebsiella pneumoniae.</title>
        <authorList>
            <person name="Yang Y."/>
            <person name="Bicalho R."/>
        </authorList>
    </citation>
    <scope>NUCLEOTIDE SEQUENCE [LARGE SCALE GENOMIC DNA]</scope>
    <source>
        <strain evidence="1 2">A11</strain>
    </source>
</reference>
<organism evidence="1 2">
    <name type="scientific">Klebsiella michiganensis</name>
    <dbReference type="NCBI Taxonomy" id="1134687"/>
    <lineage>
        <taxon>Bacteria</taxon>
        <taxon>Pseudomonadati</taxon>
        <taxon>Pseudomonadota</taxon>
        <taxon>Gammaproteobacteria</taxon>
        <taxon>Enterobacterales</taxon>
        <taxon>Enterobacteriaceae</taxon>
        <taxon>Klebsiella/Raoultella group</taxon>
        <taxon>Klebsiella</taxon>
    </lineage>
</organism>
<evidence type="ECO:0000313" key="2">
    <source>
        <dbReference type="Proteomes" id="UP000234505"/>
    </source>
</evidence>
<comment type="caution">
    <text evidence="1">The sequence shown here is derived from an EMBL/GenBank/DDBJ whole genome shotgun (WGS) entry which is preliminary data.</text>
</comment>
<accession>A0A2J4PCZ5</accession>
<dbReference type="Proteomes" id="UP000234505">
    <property type="component" value="Unassembled WGS sequence"/>
</dbReference>
<sequence>MDSAKEIARGMLEAINIDGSGFWGAIGKGFISFPVSLAYLGYDFIDAEHRRDNLDDKFRLARLVKKGVFNHQVIEQIIKTSLEDFVSRIHVEKISSIVKNVSGSFMGKMAFTELTGVKLGDTIASRGVSAFFAGSLAGLLLSVGAETSRAIYTSRDLEDRNPVLHNKLQRLGYPDLLYFIVEDIVKPFEIACEVGDRNPAEFDKVCECFFGGL</sequence>
<name>A0A2J4PCZ5_9ENTR</name>
<gene>
    <name evidence="1" type="ORF">CWN50_34900</name>
</gene>
<reference evidence="1 2" key="1">
    <citation type="submission" date="2017-11" db="EMBL/GenBank/DDBJ databases">
        <authorList>
            <person name="Han C.G."/>
        </authorList>
    </citation>
    <scope>NUCLEOTIDE SEQUENCE [LARGE SCALE GENOMIC DNA]</scope>
    <source>
        <strain evidence="1 2">A11</strain>
    </source>
</reference>